<dbReference type="NCBIfam" id="TIGR00360">
    <property type="entry name" value="ComEC_N-term"/>
    <property type="match status" value="1"/>
</dbReference>
<dbReference type="PANTHER" id="PTHR30619:SF1">
    <property type="entry name" value="RECOMBINATION PROTEIN 2"/>
    <property type="match status" value="1"/>
</dbReference>
<feature type="transmembrane region" description="Helical" evidence="6">
    <location>
        <begin position="15"/>
        <end position="34"/>
    </location>
</feature>
<evidence type="ECO:0000256" key="3">
    <source>
        <dbReference type="ARBA" id="ARBA00022692"/>
    </source>
</evidence>
<keyword evidence="2" id="KW-1003">Cell membrane</keyword>
<dbReference type="InterPro" id="IPR004477">
    <property type="entry name" value="ComEC_N"/>
</dbReference>
<dbReference type="CDD" id="cd07731">
    <property type="entry name" value="ComA-like_MBL-fold"/>
    <property type="match status" value="1"/>
</dbReference>
<reference evidence="9" key="1">
    <citation type="submission" date="2016-06" db="EMBL/GenBank/DDBJ databases">
        <authorList>
            <person name="Butler K."/>
        </authorList>
    </citation>
    <scope>NUCLEOTIDE SEQUENCE [LARGE SCALE GENOMIC DNA]</scope>
    <source>
        <strain evidence="9">GCSL-Mp20</strain>
    </source>
</reference>
<dbReference type="GO" id="GO:0030420">
    <property type="term" value="P:establishment of competence for transformation"/>
    <property type="evidence" value="ECO:0007669"/>
    <property type="project" value="InterPro"/>
</dbReference>
<feature type="transmembrane region" description="Helical" evidence="6">
    <location>
        <begin position="317"/>
        <end position="335"/>
    </location>
</feature>
<accession>A0A1B8H535</accession>
<dbReference type="Proteomes" id="UP000092377">
    <property type="component" value="Unassembled WGS sequence"/>
</dbReference>
<dbReference type="EMBL" id="LZEY01000056">
    <property type="protein sequence ID" value="OBU04175.1"/>
    <property type="molecule type" value="Genomic_DNA"/>
</dbReference>
<feature type="transmembrane region" description="Helical" evidence="6">
    <location>
        <begin position="469"/>
        <end position="491"/>
    </location>
</feature>
<dbReference type="InterPro" id="IPR035681">
    <property type="entry name" value="ComA-like_MBL"/>
</dbReference>
<dbReference type="InterPro" id="IPR036866">
    <property type="entry name" value="RibonucZ/Hydroxyglut_hydro"/>
</dbReference>
<dbReference type="NCBIfam" id="TIGR00361">
    <property type="entry name" value="ComEC_Rec2"/>
    <property type="match status" value="1"/>
</dbReference>
<dbReference type="InterPro" id="IPR004797">
    <property type="entry name" value="Competence_ComEC/Rec2"/>
</dbReference>
<keyword evidence="4 6" id="KW-1133">Transmembrane helix</keyword>
<feature type="transmembrane region" description="Helical" evidence="6">
    <location>
        <begin position="280"/>
        <end position="310"/>
    </location>
</feature>
<keyword evidence="3 6" id="KW-0812">Transmembrane</keyword>
<dbReference type="Gene3D" id="3.60.15.10">
    <property type="entry name" value="Ribonuclease Z/Hydroxyacylglutathione hydrolase-like"/>
    <property type="match status" value="1"/>
</dbReference>
<keyword evidence="5 6" id="KW-0472">Membrane</keyword>
<evidence type="ECO:0000313" key="8">
    <source>
        <dbReference type="EMBL" id="OBU04175.1"/>
    </source>
</evidence>
<comment type="caution">
    <text evidence="8">The sequence shown here is derived from an EMBL/GenBank/DDBJ whole genome shotgun (WGS) entry which is preliminary data.</text>
</comment>
<evidence type="ECO:0000256" key="2">
    <source>
        <dbReference type="ARBA" id="ARBA00022475"/>
    </source>
</evidence>
<evidence type="ECO:0000256" key="4">
    <source>
        <dbReference type="ARBA" id="ARBA00022989"/>
    </source>
</evidence>
<dbReference type="InterPro" id="IPR052159">
    <property type="entry name" value="Competence_DNA_uptake"/>
</dbReference>
<evidence type="ECO:0000256" key="6">
    <source>
        <dbReference type="SAM" id="Phobius"/>
    </source>
</evidence>
<dbReference type="OrthoDB" id="9761531at2"/>
<name>A0A1B8H535_9GAMM</name>
<dbReference type="SUPFAM" id="SSF56281">
    <property type="entry name" value="Metallo-hydrolase/oxidoreductase"/>
    <property type="match status" value="1"/>
</dbReference>
<evidence type="ECO:0000256" key="1">
    <source>
        <dbReference type="ARBA" id="ARBA00004651"/>
    </source>
</evidence>
<evidence type="ECO:0000259" key="7">
    <source>
        <dbReference type="SMART" id="SM00849"/>
    </source>
</evidence>
<feature type="transmembrane region" description="Helical" evidence="6">
    <location>
        <begin position="62"/>
        <end position="85"/>
    </location>
</feature>
<evidence type="ECO:0000256" key="5">
    <source>
        <dbReference type="ARBA" id="ARBA00023136"/>
    </source>
</evidence>
<keyword evidence="9" id="KW-1185">Reference proteome</keyword>
<comment type="subcellular location">
    <subcellularLocation>
        <location evidence="1">Cell membrane</location>
        <topology evidence="1">Multi-pass membrane protein</topology>
    </subcellularLocation>
</comment>
<sequence>MFISVAIKYLFPHPLPLWLAAAAVLVGYAPLLVLPGLLSRIELLYLSAVLGFLFFIRNRGSIFIRIIISVFLIANIQLSNTLSLFSSDNENLKNIDIIIQDVIIKTTGFYSVKGKIVNINDEKINDDIYINIKIKGAFVPECAGEVWRIFRPVLRPVHKQLNEGQPDRQQYALSQRVLFSLTPGRSKKISSVCNLRQRVITAHFPQTDNFLQGGLMLALFFGERRGITPQQRILVQETGVAHVVAISGLHIGLAALWGWWAGRIILLVLPQRLMSHFIPVLFSVCAAVVYVWLAGFAVPACRALTVLLLWHLMRWKHYVLPAYQFVFISAALLLLIDPLTILSASFWLSFIAVTALLLWHHTGTRQATNGMMTRHERFWCNIRGFLSYQWGLFLLLLPVQAFFFGGVNLLSLLSNLWVIPVISFLSVPLLFSAITAALFLPVTVTGFIWQAADFSLGLALWPLPFLSSFWLITGHVSLLWTAVVWGCVCFIRLDLRRQHPVLLPGMIICCCLYLRKTPVPDWSVTLLDIGHGLAVVVEKEGRAVVYDTGNRMGHSDDAQRVILPYLRHHRLIPDRIIISHDHQDHTGGLATLRRHYPAATVKGNIPRADISCERGERWIWQSLYFEVLWPDGKYQKSKNDGSCVIRVSDGKHQVLLTGDIEKQAEIQLVKSEKRLSATVLQVPHHGSNTSSTESFIRAVNPGFALVSVARYSPWRLPSDKVQRRYRHHGTDWHDTAHSGQISVQFLNDDITLVTYRHHLSARWFSAWFGDQPING</sequence>
<feature type="transmembrane region" description="Helical" evidence="6">
    <location>
        <begin position="41"/>
        <end position="56"/>
    </location>
</feature>
<feature type="transmembrane region" description="Helical" evidence="6">
    <location>
        <begin position="380"/>
        <end position="404"/>
    </location>
</feature>
<feature type="transmembrane region" description="Helical" evidence="6">
    <location>
        <begin position="240"/>
        <end position="260"/>
    </location>
</feature>
<protein>
    <submittedName>
        <fullName evidence="8">DNA internalization-related competence protein ComEC/Rec2</fullName>
    </submittedName>
</protein>
<proteinExistence type="predicted"/>
<dbReference type="Pfam" id="PF00753">
    <property type="entry name" value="Lactamase_B"/>
    <property type="match status" value="1"/>
</dbReference>
<dbReference type="GO" id="GO:0005886">
    <property type="term" value="C:plasma membrane"/>
    <property type="evidence" value="ECO:0007669"/>
    <property type="project" value="UniProtKB-SubCell"/>
</dbReference>
<feature type="transmembrane region" description="Helical" evidence="6">
    <location>
        <begin position="341"/>
        <end position="359"/>
    </location>
</feature>
<evidence type="ECO:0000313" key="9">
    <source>
        <dbReference type="Proteomes" id="UP000092377"/>
    </source>
</evidence>
<feature type="domain" description="Metallo-beta-lactamase" evidence="7">
    <location>
        <begin position="531"/>
        <end position="710"/>
    </location>
</feature>
<dbReference type="Pfam" id="PF03772">
    <property type="entry name" value="Competence"/>
    <property type="match status" value="1"/>
</dbReference>
<dbReference type="InterPro" id="IPR001279">
    <property type="entry name" value="Metallo-B-lactamas"/>
</dbReference>
<gene>
    <name evidence="8" type="ORF">AYY18_09515</name>
</gene>
<feature type="transmembrane region" description="Helical" evidence="6">
    <location>
        <begin position="416"/>
        <end position="440"/>
    </location>
</feature>
<dbReference type="PANTHER" id="PTHR30619">
    <property type="entry name" value="DNA INTERNALIZATION/COMPETENCE PROTEIN COMEC/REC2"/>
    <property type="match status" value="1"/>
</dbReference>
<feature type="transmembrane region" description="Helical" evidence="6">
    <location>
        <begin position="447"/>
        <end position="463"/>
    </location>
</feature>
<dbReference type="SMART" id="SM00849">
    <property type="entry name" value="Lactamase_B"/>
    <property type="match status" value="1"/>
</dbReference>
<dbReference type="AlphaFoldDB" id="A0A1B8H535"/>
<organism evidence="8 9">
    <name type="scientific">Morganella psychrotolerans</name>
    <dbReference type="NCBI Taxonomy" id="368603"/>
    <lineage>
        <taxon>Bacteria</taxon>
        <taxon>Pseudomonadati</taxon>
        <taxon>Pseudomonadota</taxon>
        <taxon>Gammaproteobacteria</taxon>
        <taxon>Enterobacterales</taxon>
        <taxon>Morganellaceae</taxon>
        <taxon>Morganella</taxon>
    </lineage>
</organism>
<dbReference type="RefSeq" id="WP_067405138.1">
    <property type="nucleotide sequence ID" value="NZ_LZEY01000056.1"/>
</dbReference>